<dbReference type="PANTHER" id="PTHR39080">
    <property type="entry name" value="50S RIBOSOMAL PROTEIN L28"/>
    <property type="match status" value="1"/>
</dbReference>
<dbReference type="Gene3D" id="2.30.170.40">
    <property type="entry name" value="Ribosomal protein L28/L24"/>
    <property type="match status" value="1"/>
</dbReference>
<gene>
    <name evidence="5 6" type="primary">rpmB</name>
    <name evidence="6" type="ORF">DF168_01482</name>
</gene>
<dbReference type="InterPro" id="IPR037147">
    <property type="entry name" value="Ribosomal_bL28_sf"/>
</dbReference>
<dbReference type="Pfam" id="PF00830">
    <property type="entry name" value="Ribosomal_L28"/>
    <property type="match status" value="1"/>
</dbReference>
<evidence type="ECO:0000256" key="5">
    <source>
        <dbReference type="HAMAP-Rule" id="MF_00373"/>
    </source>
</evidence>
<dbReference type="InterPro" id="IPR026569">
    <property type="entry name" value="Ribosomal_bL28"/>
</dbReference>
<dbReference type="GO" id="GO:0006412">
    <property type="term" value="P:translation"/>
    <property type="evidence" value="ECO:0007669"/>
    <property type="project" value="UniProtKB-UniRule"/>
</dbReference>
<evidence type="ECO:0000256" key="3">
    <source>
        <dbReference type="ARBA" id="ARBA00023274"/>
    </source>
</evidence>
<evidence type="ECO:0000256" key="1">
    <source>
        <dbReference type="ARBA" id="ARBA00008760"/>
    </source>
</evidence>
<dbReference type="AlphaFoldDB" id="A0A2Z4AJE2"/>
<protein>
    <recommendedName>
        <fullName evidence="4 5">Large ribosomal subunit protein bL28</fullName>
    </recommendedName>
</protein>
<name>A0A2Z4AJE2_9BACT</name>
<dbReference type="PANTHER" id="PTHR39080:SF1">
    <property type="entry name" value="LARGE RIBOSOMAL SUBUNIT PROTEIN BL28A"/>
    <property type="match status" value="1"/>
</dbReference>
<keyword evidence="3 5" id="KW-0687">Ribonucleoprotein</keyword>
<dbReference type="InterPro" id="IPR001383">
    <property type="entry name" value="Ribosomal_bL28_bact-type"/>
</dbReference>
<comment type="similarity">
    <text evidence="1 5">Belongs to the bacterial ribosomal protein bL28 family.</text>
</comment>
<reference evidence="6 7" key="1">
    <citation type="submission" date="2018-06" db="EMBL/GenBank/DDBJ databases">
        <title>Draft Genome Sequence of a Novel Marine Bacterium Related to the Verrucomicrobia.</title>
        <authorList>
            <person name="Vosseberg J."/>
            <person name="Martijn J."/>
            <person name="Ettema T.J.G."/>
        </authorList>
    </citation>
    <scope>NUCLEOTIDE SEQUENCE [LARGE SCALE GENOMIC DNA]</scope>
    <source>
        <strain evidence="6">TARA_B100001123</strain>
    </source>
</reference>
<dbReference type="GO" id="GO:0005840">
    <property type="term" value="C:ribosome"/>
    <property type="evidence" value="ECO:0007669"/>
    <property type="project" value="UniProtKB-KW"/>
</dbReference>
<proteinExistence type="inferred from homology"/>
<evidence type="ECO:0000256" key="2">
    <source>
        <dbReference type="ARBA" id="ARBA00022980"/>
    </source>
</evidence>
<dbReference type="GO" id="GO:1990904">
    <property type="term" value="C:ribonucleoprotein complex"/>
    <property type="evidence" value="ECO:0007669"/>
    <property type="project" value="UniProtKB-KW"/>
</dbReference>
<dbReference type="GO" id="GO:0003735">
    <property type="term" value="F:structural constituent of ribosome"/>
    <property type="evidence" value="ECO:0007669"/>
    <property type="project" value="InterPro"/>
</dbReference>
<sequence>MWYAVDIPDITLAEQAVLRSRILPIPRLFLKDKKLESLPLSRFPHPSSIERTKSAMSKICVVTGKRPHRGGRISRKGIPKKSGGIGTYLVKRVKRSFKPNLQKVRVRMPNGQVKRIWVSAKAIKAGKVTK</sequence>
<organism evidence="6 7">
    <name type="scientific">Candidatus Moanibacter tarae</name>
    <dbReference type="NCBI Taxonomy" id="2200854"/>
    <lineage>
        <taxon>Bacteria</taxon>
        <taxon>Pseudomonadati</taxon>
        <taxon>Verrucomicrobiota</taxon>
        <taxon>Opitutia</taxon>
        <taxon>Puniceicoccales</taxon>
        <taxon>Puniceicoccales incertae sedis</taxon>
        <taxon>Candidatus Moanibacter</taxon>
    </lineage>
</organism>
<keyword evidence="2 5" id="KW-0689">Ribosomal protein</keyword>
<evidence type="ECO:0000313" key="7">
    <source>
        <dbReference type="Proteomes" id="UP000247465"/>
    </source>
</evidence>
<dbReference type="EMBL" id="CP029803">
    <property type="protein sequence ID" value="AWT60277.1"/>
    <property type="molecule type" value="Genomic_DNA"/>
</dbReference>
<dbReference type="InterPro" id="IPR050096">
    <property type="entry name" value="Bacterial_rp_bL28"/>
</dbReference>
<evidence type="ECO:0000256" key="4">
    <source>
        <dbReference type="ARBA" id="ARBA00035174"/>
    </source>
</evidence>
<dbReference type="HAMAP" id="MF_00373">
    <property type="entry name" value="Ribosomal_bL28"/>
    <property type="match status" value="1"/>
</dbReference>
<evidence type="ECO:0000313" key="6">
    <source>
        <dbReference type="EMBL" id="AWT60277.1"/>
    </source>
</evidence>
<accession>A0A2Z4AJE2</accession>
<dbReference type="InterPro" id="IPR034704">
    <property type="entry name" value="Ribosomal_bL28/bL31-like_sf"/>
</dbReference>
<dbReference type="SUPFAM" id="SSF143800">
    <property type="entry name" value="L28p-like"/>
    <property type="match status" value="1"/>
</dbReference>
<dbReference type="Proteomes" id="UP000247465">
    <property type="component" value="Chromosome"/>
</dbReference>
<dbReference type="KEGG" id="mtar:DF168_01482"/>
<dbReference type="NCBIfam" id="TIGR00009">
    <property type="entry name" value="L28"/>
    <property type="match status" value="1"/>
</dbReference>